<organism evidence="2 4">
    <name type="scientific">Ensete ventricosum</name>
    <name type="common">Abyssinian banana</name>
    <name type="synonym">Musa ensete</name>
    <dbReference type="NCBI Taxonomy" id="4639"/>
    <lineage>
        <taxon>Eukaryota</taxon>
        <taxon>Viridiplantae</taxon>
        <taxon>Streptophyta</taxon>
        <taxon>Embryophyta</taxon>
        <taxon>Tracheophyta</taxon>
        <taxon>Spermatophyta</taxon>
        <taxon>Magnoliopsida</taxon>
        <taxon>Liliopsida</taxon>
        <taxon>Zingiberales</taxon>
        <taxon>Musaceae</taxon>
        <taxon>Ensete</taxon>
    </lineage>
</organism>
<gene>
    <name evidence="2" type="ORF">B296_00039100</name>
    <name evidence="3" type="ORF">BHM03_00040415</name>
</gene>
<dbReference type="EMBL" id="AMZH03004979">
    <property type="protein sequence ID" value="RRT67613.1"/>
    <property type="molecule type" value="Genomic_DNA"/>
</dbReference>
<dbReference type="EMBL" id="KV876329">
    <property type="protein sequence ID" value="RZR74646.1"/>
    <property type="molecule type" value="Genomic_DNA"/>
</dbReference>
<dbReference type="SUPFAM" id="SSF52540">
    <property type="entry name" value="P-loop containing nucleoside triphosphate hydrolases"/>
    <property type="match status" value="1"/>
</dbReference>
<dbReference type="InterPro" id="IPR003439">
    <property type="entry name" value="ABC_transporter-like_ATP-bd"/>
</dbReference>
<protein>
    <recommendedName>
        <fullName evidence="1">ABC transporter domain-containing protein</fullName>
    </recommendedName>
</protein>
<reference evidence="2 4" key="1">
    <citation type="journal article" date="2014" name="Agronomy (Basel)">
        <title>A Draft Genome Sequence for Ensete ventricosum, the Drought-Tolerant Tree Against Hunger.</title>
        <authorList>
            <person name="Harrison J."/>
            <person name="Moore K.A."/>
            <person name="Paszkiewicz K."/>
            <person name="Jones T."/>
            <person name="Grant M."/>
            <person name="Ambacheew D."/>
            <person name="Muzemil S."/>
            <person name="Studholme D.J."/>
        </authorList>
    </citation>
    <scope>NUCLEOTIDE SEQUENCE [LARGE SCALE GENOMIC DNA]</scope>
</reference>
<evidence type="ECO:0000313" key="2">
    <source>
        <dbReference type="EMBL" id="RRT67613.1"/>
    </source>
</evidence>
<dbReference type="Proteomes" id="UP000287651">
    <property type="component" value="Unassembled WGS sequence"/>
</dbReference>
<dbReference type="Pfam" id="PF00005">
    <property type="entry name" value="ABC_tran"/>
    <property type="match status" value="1"/>
</dbReference>
<accession>A0A426ZUG9</accession>
<evidence type="ECO:0000313" key="3">
    <source>
        <dbReference type="EMBL" id="RZR74646.1"/>
    </source>
</evidence>
<reference evidence="2" key="3">
    <citation type="submission" date="2018-09" db="EMBL/GenBank/DDBJ databases">
        <authorList>
            <person name="Harrison J."/>
            <person name="Moore K.A."/>
            <person name="Paszkiewicz K."/>
            <person name="Jones T."/>
            <person name="Grant M."/>
            <person name="Ambacheew D."/>
            <person name="Muzemil S."/>
            <person name="Studholme D."/>
        </authorList>
    </citation>
    <scope>NUCLEOTIDE SEQUENCE</scope>
</reference>
<dbReference type="PANTHER" id="PTHR24221:SF547">
    <property type="entry name" value="ABC TRANSPORTER B FAMILY MEMBER 27"/>
    <property type="match status" value="1"/>
</dbReference>
<name>A0A426ZUG9_ENSVE</name>
<feature type="domain" description="ABC transporter" evidence="1">
    <location>
        <begin position="5"/>
        <end position="54"/>
    </location>
</feature>
<dbReference type="Gene3D" id="3.40.50.300">
    <property type="entry name" value="P-loop containing nucleotide triphosphate hydrolases"/>
    <property type="match status" value="1"/>
</dbReference>
<dbReference type="GO" id="GO:0016020">
    <property type="term" value="C:membrane"/>
    <property type="evidence" value="ECO:0007669"/>
    <property type="project" value="TreeGrafter"/>
</dbReference>
<reference evidence="3" key="2">
    <citation type="journal article" date="2018" name="Data Brief">
        <title>Genome sequence data from 17 accessions of Ensete ventricosum, a staple food crop for millions in Ethiopia.</title>
        <authorList>
            <person name="Yemataw Z."/>
            <person name="Muzemil S."/>
            <person name="Ambachew D."/>
            <person name="Tripathi L."/>
            <person name="Tesfaye K."/>
            <person name="Chala A."/>
            <person name="Farbos A."/>
            <person name="O'Neill P."/>
            <person name="Moore K."/>
            <person name="Grant M."/>
            <person name="Studholme D.J."/>
        </authorList>
    </citation>
    <scope>NUCLEOTIDE SEQUENCE [LARGE SCALE GENOMIC DNA]</scope>
    <source>
        <tissue evidence="3">Leaf</tissue>
    </source>
</reference>
<dbReference type="InterPro" id="IPR039421">
    <property type="entry name" value="Type_1_exporter"/>
</dbReference>
<dbReference type="GO" id="GO:0016887">
    <property type="term" value="F:ATP hydrolysis activity"/>
    <property type="evidence" value="ECO:0007669"/>
    <property type="project" value="InterPro"/>
</dbReference>
<evidence type="ECO:0000313" key="4">
    <source>
        <dbReference type="Proteomes" id="UP000287651"/>
    </source>
</evidence>
<dbReference type="GO" id="GO:0005524">
    <property type="term" value="F:ATP binding"/>
    <property type="evidence" value="ECO:0007669"/>
    <property type="project" value="InterPro"/>
</dbReference>
<sequence>MANAHEFISNFPDKYQTVVGERGIRLSGGQKQRVAIARALLMNPRVLLLDEATSALDAESEYLVQVDQMNCLSSILLPSSLIK</sequence>
<dbReference type="Proteomes" id="UP000290560">
    <property type="component" value="Unassembled WGS sequence"/>
</dbReference>
<dbReference type="InterPro" id="IPR027417">
    <property type="entry name" value="P-loop_NTPase"/>
</dbReference>
<dbReference type="AlphaFoldDB" id="A0A426ZUG9"/>
<evidence type="ECO:0000259" key="1">
    <source>
        <dbReference type="Pfam" id="PF00005"/>
    </source>
</evidence>
<proteinExistence type="predicted"/>
<dbReference type="GO" id="GO:0042626">
    <property type="term" value="F:ATPase-coupled transmembrane transporter activity"/>
    <property type="evidence" value="ECO:0007669"/>
    <property type="project" value="TreeGrafter"/>
</dbReference>
<dbReference type="PANTHER" id="PTHR24221">
    <property type="entry name" value="ATP-BINDING CASSETTE SUB-FAMILY B"/>
    <property type="match status" value="1"/>
</dbReference>